<comment type="catalytic activity">
    <reaction evidence="10">
        <text>a 5'-end diphospho-ribonucleoside in mRNA + GTP + H(+) = a 5'-end (5'-triphosphoguanosine)-ribonucleoside in mRNA + diphosphate</text>
        <dbReference type="Rhea" id="RHEA:67012"/>
        <dbReference type="Rhea" id="RHEA-COMP:17165"/>
        <dbReference type="Rhea" id="RHEA-COMP:17166"/>
        <dbReference type="ChEBI" id="CHEBI:15378"/>
        <dbReference type="ChEBI" id="CHEBI:33019"/>
        <dbReference type="ChEBI" id="CHEBI:37565"/>
        <dbReference type="ChEBI" id="CHEBI:167616"/>
        <dbReference type="ChEBI" id="CHEBI:167617"/>
        <dbReference type="EC" id="2.7.7.50"/>
    </reaction>
    <physiologicalReaction direction="left-to-right" evidence="10">
        <dbReference type="Rhea" id="RHEA:67013"/>
    </physiologicalReaction>
</comment>
<keyword evidence="6" id="KW-0547">Nucleotide-binding</keyword>
<feature type="compositionally biased region" description="Basic and acidic residues" evidence="11">
    <location>
        <begin position="422"/>
        <end position="438"/>
    </location>
</feature>
<evidence type="ECO:0000256" key="2">
    <source>
        <dbReference type="ARBA" id="ARBA00012475"/>
    </source>
</evidence>
<evidence type="ECO:0000259" key="12">
    <source>
        <dbReference type="Pfam" id="PF01331"/>
    </source>
</evidence>
<dbReference type="EMBL" id="JAKJXO020000005">
    <property type="protein sequence ID" value="KAL1605247.1"/>
    <property type="molecule type" value="Genomic_DNA"/>
</dbReference>
<proteinExistence type="predicted"/>
<keyword evidence="9" id="KW-0539">Nucleus</keyword>
<accession>A0ABR3RMV5</accession>
<evidence type="ECO:0000256" key="8">
    <source>
        <dbReference type="ARBA" id="ARBA00023134"/>
    </source>
</evidence>
<organism evidence="14 15">
    <name type="scientific">Paraconiothyrium brasiliense</name>
    <dbReference type="NCBI Taxonomy" id="300254"/>
    <lineage>
        <taxon>Eukaryota</taxon>
        <taxon>Fungi</taxon>
        <taxon>Dikarya</taxon>
        <taxon>Ascomycota</taxon>
        <taxon>Pezizomycotina</taxon>
        <taxon>Dothideomycetes</taxon>
        <taxon>Pleosporomycetidae</taxon>
        <taxon>Pleosporales</taxon>
        <taxon>Massarineae</taxon>
        <taxon>Didymosphaeriaceae</taxon>
        <taxon>Paraconiothyrium</taxon>
    </lineage>
</organism>
<gene>
    <name evidence="14" type="primary">CEG1</name>
    <name evidence="14" type="ORF">SLS60_004791</name>
</gene>
<evidence type="ECO:0000313" key="14">
    <source>
        <dbReference type="EMBL" id="KAL1605247.1"/>
    </source>
</evidence>
<evidence type="ECO:0000256" key="3">
    <source>
        <dbReference type="ARBA" id="ARBA00022664"/>
    </source>
</evidence>
<dbReference type="Gene3D" id="3.30.470.30">
    <property type="entry name" value="DNA ligase/mRNA capping enzyme"/>
    <property type="match status" value="1"/>
</dbReference>
<keyword evidence="3" id="KW-0507">mRNA processing</keyword>
<name>A0ABR3RMV5_9PLEO</name>
<comment type="subcellular location">
    <subcellularLocation>
        <location evidence="1">Nucleus</location>
    </subcellularLocation>
</comment>
<dbReference type="CDD" id="cd07895">
    <property type="entry name" value="Adenylation_mRNA_capping"/>
    <property type="match status" value="1"/>
</dbReference>
<keyword evidence="5" id="KW-0548">Nucleotidyltransferase</keyword>
<feature type="domain" description="mRNA capping enzyme C-terminal" evidence="13">
    <location>
        <begin position="272"/>
        <end position="400"/>
    </location>
</feature>
<evidence type="ECO:0000256" key="11">
    <source>
        <dbReference type="SAM" id="MobiDB-lite"/>
    </source>
</evidence>
<keyword evidence="7" id="KW-0506">mRNA capping</keyword>
<reference evidence="14 15" key="1">
    <citation type="submission" date="2024-02" db="EMBL/GenBank/DDBJ databases">
        <title>De novo assembly and annotation of 12 fungi associated with fruit tree decline syndrome in Ontario, Canada.</title>
        <authorList>
            <person name="Sulman M."/>
            <person name="Ellouze W."/>
            <person name="Ilyukhin E."/>
        </authorList>
    </citation>
    <scope>NUCLEOTIDE SEQUENCE [LARGE SCALE GENOMIC DNA]</scope>
    <source>
        <strain evidence="14 15">M42-189</strain>
    </source>
</reference>
<keyword evidence="4" id="KW-0808">Transferase</keyword>
<evidence type="ECO:0000256" key="6">
    <source>
        <dbReference type="ARBA" id="ARBA00022741"/>
    </source>
</evidence>
<protein>
    <recommendedName>
        <fullName evidence="2">mRNA guanylyltransferase</fullName>
        <ecNumber evidence="2">2.7.7.50</ecNumber>
    </recommendedName>
</protein>
<feature type="region of interest" description="Disordered" evidence="11">
    <location>
        <begin position="411"/>
        <end position="438"/>
    </location>
</feature>
<evidence type="ECO:0000313" key="15">
    <source>
        <dbReference type="Proteomes" id="UP001521785"/>
    </source>
</evidence>
<sequence>MAAHTSSAPPSIPGYQLSNEDCAGLKHTVAELVHREGNTRFPGAQPVSFARQHLAELQQREYFMCEKTDGLRCLLFLHYIDTERGFEPVTFLIDRKNNYYEVKPPIRVPYHGAPFQQEAFLYATILDGELVNDLYPDGSTKLIFYAFDCLAADSENFTDKPLSKRLWALKERVIKPWHTYLTQTKSLMPLEPFQVKEKEQQSSYHISYLFDQVMPKLKHGNDGLIFTCKDTRRVCFLLPISLRKQMQPLTRELYRYEFGTDPHILKWKPPHENTIDFKLRLGDFPLIEPPVDDEDQSPYADYDAMPTSFELLVNHGSNRYRPFAHNLFVTPQEWEMLKGLKQRLDGRIIECFRDMDGRWKFKKDDDGTPRWRDDKADANHVSTVESVLGSIEDPVTEQDLRTSEGAIKRAVKQMQAGGQYQEPDHANKKRRIDEVNGH</sequence>
<dbReference type="Gene3D" id="2.40.50.140">
    <property type="entry name" value="Nucleic acid-binding proteins"/>
    <property type="match status" value="1"/>
</dbReference>
<dbReference type="PANTHER" id="PTHR10367:SF17">
    <property type="entry name" value="MRNA-CAPPING ENZYME"/>
    <property type="match status" value="1"/>
</dbReference>
<comment type="caution">
    <text evidence="14">The sequence shown here is derived from an EMBL/GenBank/DDBJ whole genome shotgun (WGS) entry which is preliminary data.</text>
</comment>
<dbReference type="InterPro" id="IPR001339">
    <property type="entry name" value="mRNA_cap_enzyme_adenylation"/>
</dbReference>
<evidence type="ECO:0000256" key="7">
    <source>
        <dbReference type="ARBA" id="ARBA00023042"/>
    </source>
</evidence>
<evidence type="ECO:0000256" key="10">
    <source>
        <dbReference type="ARBA" id="ARBA00044624"/>
    </source>
</evidence>
<evidence type="ECO:0000256" key="5">
    <source>
        <dbReference type="ARBA" id="ARBA00022695"/>
    </source>
</evidence>
<dbReference type="Pfam" id="PF01331">
    <property type="entry name" value="mRNA_cap_enzyme"/>
    <property type="match status" value="1"/>
</dbReference>
<dbReference type="InterPro" id="IPR051029">
    <property type="entry name" value="mRNA_Capping_Enz/RNA_Phosphat"/>
</dbReference>
<feature type="domain" description="mRNA capping enzyme adenylation" evidence="12">
    <location>
        <begin position="45"/>
        <end position="232"/>
    </location>
</feature>
<dbReference type="PANTHER" id="PTHR10367">
    <property type="entry name" value="MRNA-CAPPING ENZYME"/>
    <property type="match status" value="1"/>
</dbReference>
<evidence type="ECO:0000256" key="9">
    <source>
        <dbReference type="ARBA" id="ARBA00023242"/>
    </source>
</evidence>
<dbReference type="Proteomes" id="UP001521785">
    <property type="component" value="Unassembled WGS sequence"/>
</dbReference>
<dbReference type="Pfam" id="PF03919">
    <property type="entry name" value="mRNA_cap_C"/>
    <property type="match status" value="1"/>
</dbReference>
<dbReference type="EC" id="2.7.7.50" evidence="2"/>
<dbReference type="SUPFAM" id="SSF56091">
    <property type="entry name" value="DNA ligase/mRNA capping enzyme, catalytic domain"/>
    <property type="match status" value="1"/>
</dbReference>
<keyword evidence="15" id="KW-1185">Reference proteome</keyword>
<keyword evidence="8" id="KW-0342">GTP-binding</keyword>
<evidence type="ECO:0000259" key="13">
    <source>
        <dbReference type="Pfam" id="PF03919"/>
    </source>
</evidence>
<dbReference type="InterPro" id="IPR012340">
    <property type="entry name" value="NA-bd_OB-fold"/>
</dbReference>
<evidence type="ECO:0000256" key="1">
    <source>
        <dbReference type="ARBA" id="ARBA00004123"/>
    </source>
</evidence>
<dbReference type="InterPro" id="IPR013846">
    <property type="entry name" value="mRNA_cap_enzyme_C"/>
</dbReference>
<evidence type="ECO:0000256" key="4">
    <source>
        <dbReference type="ARBA" id="ARBA00022679"/>
    </source>
</evidence>
<dbReference type="SUPFAM" id="SSF50249">
    <property type="entry name" value="Nucleic acid-binding proteins"/>
    <property type="match status" value="1"/>
</dbReference>